<feature type="compositionally biased region" description="Low complexity" evidence="3">
    <location>
        <begin position="307"/>
        <end position="320"/>
    </location>
</feature>
<evidence type="ECO:0000256" key="2">
    <source>
        <dbReference type="ARBA" id="ARBA00022837"/>
    </source>
</evidence>
<proteinExistence type="predicted"/>
<feature type="region of interest" description="Disordered" evidence="3">
    <location>
        <begin position="69"/>
        <end position="97"/>
    </location>
</feature>
<protein>
    <recommendedName>
        <fullName evidence="4">C2 domain-containing protein</fullName>
    </recommendedName>
</protein>
<dbReference type="EMBL" id="JBANRG010000002">
    <property type="protein sequence ID" value="KAK7470857.1"/>
    <property type="molecule type" value="Genomic_DNA"/>
</dbReference>
<dbReference type="PROSITE" id="PS50004">
    <property type="entry name" value="C2"/>
    <property type="match status" value="1"/>
</dbReference>
<sequence length="642" mass="69426">MTSTPREIGTLVVVILKANHLPNKRHIGKQDPYCAVTFNGETKRTKALKRGGQHPEWDEEVRFTIFEEDEPPKLANNNGTPPPPPPKGGKGPQKIKGGKTMKLACYADDIREPDFIGETSVDLREVLTKGESDEWYTLMSKDRFAGKVYVEMTFWSNEPEPPPKKKATQTISKNSQLYAGPGDFVEHSANGQTNRIVSGGALNDHARRVSDSYSSTIRASSSLAGLDLYQAPYEQPSDPIDGLSQNFSEFGVSQGRRRESLPLPQSARPASSVGFSTFSSQPSRIYDSAIPEAPSGFYDRPVTPNGHSSLYHQSSISSHSTYARTQYQSEYDGGYQQPPLPPPTRATRFSIPASSSGFMPLSNSSGFVSSEPSTFAPPPSHTPAPNYDQSHFSTQTGYAPPPPQTPLPPSSSFVQSSEPMYPSYGTTSAPPQQQYMPHLPIPTPSQSAPPDSHLGYSEAPLSSSVGPSGSRPLPQPQGPPAPVLPPFPVPPSGGQHYSPSHIVTASNGLPHVPPPPPLPSTHSRGSLPPSPRSHSPDNYQLSANTNLPLPPPPPPPQFNRTPARRASLPQPPSNPPRFQSLPPVPPLPTAPDHASHINQPYYPPPRPPQSSLPFPTQDAPPVSNGPLRSWASWQPDPTLSRF</sequence>
<feature type="compositionally biased region" description="Polar residues" evidence="3">
    <location>
        <begin position="387"/>
        <end position="397"/>
    </location>
</feature>
<feature type="compositionally biased region" description="Pro residues" evidence="3">
    <location>
        <begin position="548"/>
        <end position="557"/>
    </location>
</feature>
<dbReference type="InterPro" id="IPR035892">
    <property type="entry name" value="C2_domain_sf"/>
</dbReference>
<evidence type="ECO:0000256" key="1">
    <source>
        <dbReference type="ARBA" id="ARBA00022723"/>
    </source>
</evidence>
<reference evidence="5 6" key="1">
    <citation type="submission" date="2024-01" db="EMBL/GenBank/DDBJ databases">
        <title>A draft genome for the cacao thread blight pathogen Marasmiellus scandens.</title>
        <authorList>
            <person name="Baruah I.K."/>
            <person name="Leung J."/>
            <person name="Bukari Y."/>
            <person name="Amoako-Attah I."/>
            <person name="Meinhardt L.W."/>
            <person name="Bailey B.A."/>
            <person name="Cohen S.P."/>
        </authorList>
    </citation>
    <scope>NUCLEOTIDE SEQUENCE [LARGE SCALE GENOMIC DNA]</scope>
    <source>
        <strain evidence="5 6">GH-19</strain>
    </source>
</reference>
<feature type="compositionally biased region" description="Polar residues" evidence="3">
    <location>
        <begin position="413"/>
        <end position="435"/>
    </location>
</feature>
<dbReference type="SMART" id="SM00239">
    <property type="entry name" value="C2"/>
    <property type="match status" value="1"/>
</dbReference>
<dbReference type="InterPro" id="IPR000008">
    <property type="entry name" value="C2_dom"/>
</dbReference>
<feature type="compositionally biased region" description="Polar residues" evidence="3">
    <location>
        <begin position="352"/>
        <end position="373"/>
    </location>
</feature>
<dbReference type="PANTHER" id="PTHR46502:SF2">
    <property type="entry name" value="16 KDA PHLOEM PROTEIN 2"/>
    <property type="match status" value="1"/>
</dbReference>
<dbReference type="InterPro" id="IPR037791">
    <property type="entry name" value="C2_fungal_Inn1"/>
</dbReference>
<dbReference type="Pfam" id="PF00168">
    <property type="entry name" value="C2"/>
    <property type="match status" value="2"/>
</dbReference>
<evidence type="ECO:0000313" key="5">
    <source>
        <dbReference type="EMBL" id="KAK7470857.1"/>
    </source>
</evidence>
<dbReference type="Gene3D" id="2.60.40.150">
    <property type="entry name" value="C2 domain"/>
    <property type="match status" value="1"/>
</dbReference>
<organism evidence="5 6">
    <name type="scientific">Marasmiellus scandens</name>
    <dbReference type="NCBI Taxonomy" id="2682957"/>
    <lineage>
        <taxon>Eukaryota</taxon>
        <taxon>Fungi</taxon>
        <taxon>Dikarya</taxon>
        <taxon>Basidiomycota</taxon>
        <taxon>Agaricomycotina</taxon>
        <taxon>Agaricomycetes</taxon>
        <taxon>Agaricomycetidae</taxon>
        <taxon>Agaricales</taxon>
        <taxon>Marasmiineae</taxon>
        <taxon>Omphalotaceae</taxon>
        <taxon>Marasmiellus</taxon>
    </lineage>
</organism>
<keyword evidence="1" id="KW-0479">Metal-binding</keyword>
<keyword evidence="6" id="KW-1185">Reference proteome</keyword>
<dbReference type="Proteomes" id="UP001498398">
    <property type="component" value="Unassembled WGS sequence"/>
</dbReference>
<feature type="compositionally biased region" description="Pro residues" evidence="3">
    <location>
        <begin position="399"/>
        <end position="409"/>
    </location>
</feature>
<dbReference type="SUPFAM" id="SSF49562">
    <property type="entry name" value="C2 domain (Calcium/lipid-binding domain, CaLB)"/>
    <property type="match status" value="1"/>
</dbReference>
<feature type="compositionally biased region" description="Polar residues" evidence="3">
    <location>
        <begin position="532"/>
        <end position="546"/>
    </location>
</feature>
<feature type="domain" description="C2" evidence="4">
    <location>
        <begin position="1"/>
        <end position="136"/>
    </location>
</feature>
<evidence type="ECO:0000313" key="6">
    <source>
        <dbReference type="Proteomes" id="UP001498398"/>
    </source>
</evidence>
<feature type="compositionally biased region" description="Polar residues" evidence="3">
    <location>
        <begin position="497"/>
        <end position="507"/>
    </location>
</feature>
<keyword evidence="2" id="KW-0106">Calcium</keyword>
<feature type="compositionally biased region" description="Polar residues" evidence="3">
    <location>
        <begin position="631"/>
        <end position="642"/>
    </location>
</feature>
<comment type="caution">
    <text evidence="5">The sequence shown here is derived from an EMBL/GenBank/DDBJ whole genome shotgun (WGS) entry which is preliminary data.</text>
</comment>
<dbReference type="PANTHER" id="PTHR46502">
    <property type="entry name" value="C2 DOMAIN-CONTAINING"/>
    <property type="match status" value="1"/>
</dbReference>
<evidence type="ECO:0000259" key="4">
    <source>
        <dbReference type="PROSITE" id="PS50004"/>
    </source>
</evidence>
<evidence type="ECO:0000256" key="3">
    <source>
        <dbReference type="SAM" id="MobiDB-lite"/>
    </source>
</evidence>
<gene>
    <name evidence="5" type="ORF">VKT23_002273</name>
</gene>
<name>A0ABR1K2U1_9AGAR</name>
<feature type="region of interest" description="Disordered" evidence="3">
    <location>
        <begin position="252"/>
        <end position="280"/>
    </location>
</feature>
<feature type="region of interest" description="Disordered" evidence="3">
    <location>
        <begin position="296"/>
        <end position="642"/>
    </location>
</feature>
<dbReference type="PRINTS" id="PR01217">
    <property type="entry name" value="PRICHEXTENSN"/>
</dbReference>
<dbReference type="CDD" id="cd08681">
    <property type="entry name" value="C2_fungal_Inn1p-like"/>
    <property type="match status" value="1"/>
</dbReference>
<feature type="compositionally biased region" description="Pro residues" evidence="3">
    <location>
        <begin position="601"/>
        <end position="610"/>
    </location>
</feature>
<accession>A0ABR1K2U1</accession>
<feature type="compositionally biased region" description="Pro residues" evidence="3">
    <location>
        <begin position="473"/>
        <end position="491"/>
    </location>
</feature>